<proteinExistence type="predicted"/>
<organism evidence="2 3">
    <name type="scientific">Cladophialophora chaetospira</name>
    <dbReference type="NCBI Taxonomy" id="386627"/>
    <lineage>
        <taxon>Eukaryota</taxon>
        <taxon>Fungi</taxon>
        <taxon>Dikarya</taxon>
        <taxon>Ascomycota</taxon>
        <taxon>Pezizomycotina</taxon>
        <taxon>Eurotiomycetes</taxon>
        <taxon>Chaetothyriomycetidae</taxon>
        <taxon>Chaetothyriales</taxon>
        <taxon>Herpotrichiellaceae</taxon>
        <taxon>Cladophialophora</taxon>
    </lineage>
</organism>
<comment type="caution">
    <text evidence="2">The sequence shown here is derived from an EMBL/GenBank/DDBJ whole genome shotgun (WGS) entry which is preliminary data.</text>
</comment>
<sequence>MPRSLTLADKLTYILTVLQNTALAKPDYHKAALQLGMPNAKVVQNKYRAVLRSVGFDLVRDQIVEDVQGAGGDNDIATPPVPANTDHGRGRKARGDGRRKGGGDGDTRAGEKENMSTSTTKSPEQTETSEPPKKKRRLNNEDWLSASTTVDNEDVPIKVEEDEIVDYPTTAQKNNAERGFIVLANDGSIKYCSYPTQTQPEHTDQTSIGSEDFHRD</sequence>
<protein>
    <submittedName>
        <fullName evidence="2">Uncharacterized protein</fullName>
    </submittedName>
</protein>
<evidence type="ECO:0000313" key="3">
    <source>
        <dbReference type="Proteomes" id="UP001172673"/>
    </source>
</evidence>
<keyword evidence="3" id="KW-1185">Reference proteome</keyword>
<accession>A0AA38X0J5</accession>
<dbReference type="Proteomes" id="UP001172673">
    <property type="component" value="Unassembled WGS sequence"/>
</dbReference>
<reference evidence="2" key="1">
    <citation type="submission" date="2022-10" db="EMBL/GenBank/DDBJ databases">
        <title>Culturing micro-colonial fungi from biological soil crusts in the Mojave desert and describing Neophaeococcomyces mojavensis, and introducing the new genera and species Taxawa tesnikishii.</title>
        <authorList>
            <person name="Kurbessoian T."/>
            <person name="Stajich J.E."/>
        </authorList>
    </citation>
    <scope>NUCLEOTIDE SEQUENCE</scope>
    <source>
        <strain evidence="2">TK_41</strain>
    </source>
</reference>
<feature type="compositionally biased region" description="Polar residues" evidence="1">
    <location>
        <begin position="115"/>
        <end position="129"/>
    </location>
</feature>
<evidence type="ECO:0000313" key="2">
    <source>
        <dbReference type="EMBL" id="KAJ9604556.1"/>
    </source>
</evidence>
<gene>
    <name evidence="2" type="ORF">H2200_010669</name>
</gene>
<feature type="region of interest" description="Disordered" evidence="1">
    <location>
        <begin position="69"/>
        <end position="149"/>
    </location>
</feature>
<feature type="compositionally biased region" description="Basic and acidic residues" evidence="1">
    <location>
        <begin position="93"/>
        <end position="114"/>
    </location>
</feature>
<dbReference type="EMBL" id="JAPDRK010000018">
    <property type="protein sequence ID" value="KAJ9604556.1"/>
    <property type="molecule type" value="Genomic_DNA"/>
</dbReference>
<feature type="region of interest" description="Disordered" evidence="1">
    <location>
        <begin position="193"/>
        <end position="216"/>
    </location>
</feature>
<evidence type="ECO:0000256" key="1">
    <source>
        <dbReference type="SAM" id="MobiDB-lite"/>
    </source>
</evidence>
<dbReference type="AlphaFoldDB" id="A0AA38X0J5"/>
<feature type="compositionally biased region" description="Polar residues" evidence="1">
    <location>
        <begin position="194"/>
        <end position="209"/>
    </location>
</feature>
<name>A0AA38X0J5_9EURO</name>